<evidence type="ECO:0000313" key="2">
    <source>
        <dbReference type="EMBL" id="MBS0126525.1"/>
    </source>
</evidence>
<keyword evidence="1" id="KW-0732">Signal</keyword>
<dbReference type="Proteomes" id="UP000681356">
    <property type="component" value="Unassembled WGS sequence"/>
</dbReference>
<name>A0A8J8BAG1_9RHOB</name>
<evidence type="ECO:0008006" key="4">
    <source>
        <dbReference type="Google" id="ProtNLM"/>
    </source>
</evidence>
<sequence length="144" mass="15747">MKAIVVSAAILFFPATPGLTQQLTTTVETTVTISEEDMTTATFAQLVRAIRSFDGSTLNVSGQMYSNPILEDEFTVVVEDGLSFEIKLDDGRQVTQRARQCPSAYSRRASAGCQVTLDIELDVSTDGYPEFVRFSGVGFNVNFQ</sequence>
<reference evidence="2" key="1">
    <citation type="submission" date="2021-04" db="EMBL/GenBank/DDBJ databases">
        <authorList>
            <person name="Yoon J."/>
        </authorList>
    </citation>
    <scope>NUCLEOTIDE SEQUENCE</scope>
    <source>
        <strain evidence="2">KMU-90</strain>
    </source>
</reference>
<proteinExistence type="predicted"/>
<organism evidence="2 3">
    <name type="scientific">Thetidibacter halocola</name>
    <dbReference type="NCBI Taxonomy" id="2827239"/>
    <lineage>
        <taxon>Bacteria</taxon>
        <taxon>Pseudomonadati</taxon>
        <taxon>Pseudomonadota</taxon>
        <taxon>Alphaproteobacteria</taxon>
        <taxon>Rhodobacterales</taxon>
        <taxon>Roseobacteraceae</taxon>
        <taxon>Thetidibacter</taxon>
    </lineage>
</organism>
<feature type="chain" id="PRO_5035291979" description="DUF4402 domain-containing protein" evidence="1">
    <location>
        <begin position="18"/>
        <end position="144"/>
    </location>
</feature>
<evidence type="ECO:0000313" key="3">
    <source>
        <dbReference type="Proteomes" id="UP000681356"/>
    </source>
</evidence>
<gene>
    <name evidence="2" type="ORF">KB874_20810</name>
</gene>
<dbReference type="AlphaFoldDB" id="A0A8J8BAG1"/>
<comment type="caution">
    <text evidence="2">The sequence shown here is derived from an EMBL/GenBank/DDBJ whole genome shotgun (WGS) entry which is preliminary data.</text>
</comment>
<dbReference type="EMBL" id="JAGTUU010000010">
    <property type="protein sequence ID" value="MBS0126525.1"/>
    <property type="molecule type" value="Genomic_DNA"/>
</dbReference>
<evidence type="ECO:0000256" key="1">
    <source>
        <dbReference type="SAM" id="SignalP"/>
    </source>
</evidence>
<protein>
    <recommendedName>
        <fullName evidence="4">DUF4402 domain-containing protein</fullName>
    </recommendedName>
</protein>
<dbReference type="RefSeq" id="WP_212538487.1">
    <property type="nucleotide sequence ID" value="NZ_JAGTUU010000010.1"/>
</dbReference>
<accession>A0A8J8BAG1</accession>
<feature type="signal peptide" evidence="1">
    <location>
        <begin position="1"/>
        <end position="17"/>
    </location>
</feature>
<keyword evidence="3" id="KW-1185">Reference proteome</keyword>